<organism evidence="1 2">
    <name type="scientific">Yinghuangia aomiensis</name>
    <dbReference type="NCBI Taxonomy" id="676205"/>
    <lineage>
        <taxon>Bacteria</taxon>
        <taxon>Bacillati</taxon>
        <taxon>Actinomycetota</taxon>
        <taxon>Actinomycetes</taxon>
        <taxon>Kitasatosporales</taxon>
        <taxon>Streptomycetaceae</taxon>
        <taxon>Yinghuangia</taxon>
    </lineage>
</organism>
<sequence>MAELAVTARPGWGTVCVVVISGMDHSSRPRRVPIPAVDTLRGGSGDRLERHLALFGHAPAPAAAPDPGTVAAVAARESATLIQDITPRPSRAGHRLSRAVLTAPLRGLRRRISL</sequence>
<evidence type="ECO:0000313" key="2">
    <source>
        <dbReference type="Proteomes" id="UP001500466"/>
    </source>
</evidence>
<gene>
    <name evidence="1" type="ORF">GCM10023205_08260</name>
</gene>
<evidence type="ECO:0000313" key="1">
    <source>
        <dbReference type="EMBL" id="GAA4950036.1"/>
    </source>
</evidence>
<comment type="caution">
    <text evidence="1">The sequence shown here is derived from an EMBL/GenBank/DDBJ whole genome shotgun (WGS) entry which is preliminary data.</text>
</comment>
<accession>A0ABP9GWV4</accession>
<reference evidence="2" key="1">
    <citation type="journal article" date="2019" name="Int. J. Syst. Evol. Microbiol.">
        <title>The Global Catalogue of Microorganisms (GCM) 10K type strain sequencing project: providing services to taxonomists for standard genome sequencing and annotation.</title>
        <authorList>
            <consortium name="The Broad Institute Genomics Platform"/>
            <consortium name="The Broad Institute Genome Sequencing Center for Infectious Disease"/>
            <person name="Wu L."/>
            <person name="Ma J."/>
        </authorList>
    </citation>
    <scope>NUCLEOTIDE SEQUENCE [LARGE SCALE GENOMIC DNA]</scope>
    <source>
        <strain evidence="2">JCM 17986</strain>
    </source>
</reference>
<dbReference type="Proteomes" id="UP001500466">
    <property type="component" value="Unassembled WGS sequence"/>
</dbReference>
<protein>
    <submittedName>
        <fullName evidence="1">Uncharacterized protein</fullName>
    </submittedName>
</protein>
<keyword evidence="2" id="KW-1185">Reference proteome</keyword>
<name>A0ABP9GWV4_9ACTN</name>
<dbReference type="EMBL" id="BAABHS010000002">
    <property type="protein sequence ID" value="GAA4950036.1"/>
    <property type="molecule type" value="Genomic_DNA"/>
</dbReference>
<proteinExistence type="predicted"/>